<dbReference type="PANTHER" id="PTHR30435:SF12">
    <property type="entry name" value="FLAGELLAR BASAL BODY ROD PROTEIN FLGB"/>
    <property type="match status" value="1"/>
</dbReference>
<organism evidence="8 9">
    <name type="scientific">Aneurinibacillus aneurinilyticus ATCC 12856</name>
    <dbReference type="NCBI Taxonomy" id="649747"/>
    <lineage>
        <taxon>Bacteria</taxon>
        <taxon>Bacillati</taxon>
        <taxon>Bacillota</taxon>
        <taxon>Bacilli</taxon>
        <taxon>Bacillales</taxon>
        <taxon>Paenibacillaceae</taxon>
        <taxon>Aneurinibacillus group</taxon>
        <taxon>Aneurinibacillus</taxon>
    </lineage>
</organism>
<comment type="function">
    <text evidence="5 6">Structural component of flagellum, the bacterial motility apparatus. Part of the rod structure of flagellar basal body.</text>
</comment>
<reference evidence="8 9" key="1">
    <citation type="submission" date="2013-08" db="EMBL/GenBank/DDBJ databases">
        <authorList>
            <person name="Weinstock G."/>
            <person name="Sodergren E."/>
            <person name="Wylie T."/>
            <person name="Fulton L."/>
            <person name="Fulton R."/>
            <person name="Fronick C."/>
            <person name="O'Laughlin M."/>
            <person name="Godfrey J."/>
            <person name="Miner T."/>
            <person name="Herter B."/>
            <person name="Appelbaum E."/>
            <person name="Cordes M."/>
            <person name="Lek S."/>
            <person name="Wollam A."/>
            <person name="Pepin K.H."/>
            <person name="Palsikar V.B."/>
            <person name="Mitreva M."/>
            <person name="Wilson R.K."/>
        </authorList>
    </citation>
    <scope>NUCLEOTIDE SEQUENCE [LARGE SCALE GENOMIC DNA]</scope>
    <source>
        <strain evidence="8 9">ATCC 12856</strain>
    </source>
</reference>
<dbReference type="GO" id="GO:0071978">
    <property type="term" value="P:bacterial-type flagellum-dependent swarming motility"/>
    <property type="evidence" value="ECO:0007669"/>
    <property type="project" value="TreeGrafter"/>
</dbReference>
<evidence type="ECO:0000256" key="4">
    <source>
        <dbReference type="ARBA" id="ARBA00023143"/>
    </source>
</evidence>
<dbReference type="Proteomes" id="UP000016511">
    <property type="component" value="Unassembled WGS sequence"/>
</dbReference>
<evidence type="ECO:0000256" key="2">
    <source>
        <dbReference type="ARBA" id="ARBA00009677"/>
    </source>
</evidence>
<keyword evidence="8" id="KW-0966">Cell projection</keyword>
<dbReference type="PIRSF" id="PIRSF002889">
    <property type="entry name" value="Rod_FlgB"/>
    <property type="match status" value="1"/>
</dbReference>
<name>U1X3T8_ANEAE</name>
<dbReference type="NCBIfam" id="TIGR01396">
    <property type="entry name" value="FlgB"/>
    <property type="match status" value="1"/>
</dbReference>
<dbReference type="PROSITE" id="PS00588">
    <property type="entry name" value="FLAGELLA_BB_ROD"/>
    <property type="match status" value="1"/>
</dbReference>
<protein>
    <recommendedName>
        <fullName evidence="3 6">Flagellar basal body rod protein FlgB</fullName>
    </recommendedName>
</protein>
<sequence length="141" mass="15577">MKGGRNMLSTPTMSIFEKALDAATLRHQAISNNIANVNTPHYRTQSVAFEDELQKAMAKGSTAFTAYRTNEKHISFGMPSLQSVGPKLRIDEAVGPMQNAANNVDLDFEMTNLARNQLWYNALVQQASGQYNKLRTVIGGK</sequence>
<dbReference type="Pfam" id="PF00460">
    <property type="entry name" value="Flg_bb_rod"/>
    <property type="match status" value="1"/>
</dbReference>
<keyword evidence="9" id="KW-1185">Reference proteome</keyword>
<dbReference type="PATRIC" id="fig|649747.3.peg.2460"/>
<dbReference type="InterPro" id="IPR001444">
    <property type="entry name" value="Flag_bb_rod_N"/>
</dbReference>
<comment type="subcellular location">
    <subcellularLocation>
        <location evidence="1 6">Bacterial flagellum basal body</location>
    </subcellularLocation>
</comment>
<keyword evidence="4 6" id="KW-0975">Bacterial flagellum</keyword>
<dbReference type="AlphaFoldDB" id="U1X3T8"/>
<dbReference type="eggNOG" id="COG1815">
    <property type="taxonomic scope" value="Bacteria"/>
</dbReference>
<proteinExistence type="inferred from homology"/>
<gene>
    <name evidence="8" type="ORF">HMPREF0083_02718</name>
</gene>
<dbReference type="STRING" id="649747.HMPREF0083_02718"/>
<dbReference type="PANTHER" id="PTHR30435">
    <property type="entry name" value="FLAGELLAR PROTEIN"/>
    <property type="match status" value="1"/>
</dbReference>
<dbReference type="HOGENOM" id="CLU_125463_3_0_9"/>
<accession>U1X3T8</accession>
<feature type="domain" description="Flagellar basal body rod protein N-terminal" evidence="7">
    <location>
        <begin position="19"/>
        <end position="42"/>
    </location>
</feature>
<keyword evidence="8" id="KW-0282">Flagellum</keyword>
<evidence type="ECO:0000256" key="1">
    <source>
        <dbReference type="ARBA" id="ARBA00004117"/>
    </source>
</evidence>
<dbReference type="EMBL" id="AWSJ01000162">
    <property type="protein sequence ID" value="ERI09203.1"/>
    <property type="molecule type" value="Genomic_DNA"/>
</dbReference>
<evidence type="ECO:0000259" key="7">
    <source>
        <dbReference type="Pfam" id="PF00460"/>
    </source>
</evidence>
<evidence type="ECO:0000256" key="3">
    <source>
        <dbReference type="ARBA" id="ARBA00014376"/>
    </source>
</evidence>
<dbReference type="InterPro" id="IPR006300">
    <property type="entry name" value="FlgB"/>
</dbReference>
<comment type="subunit">
    <text evidence="6">The basal body constitutes a major portion of the flagellar organelle and consists of a number of rings mounted on a central rod.</text>
</comment>
<evidence type="ECO:0000256" key="6">
    <source>
        <dbReference type="PIRNR" id="PIRNR002889"/>
    </source>
</evidence>
<comment type="caution">
    <text evidence="8">The sequence shown here is derived from an EMBL/GenBank/DDBJ whole genome shotgun (WGS) entry which is preliminary data.</text>
</comment>
<keyword evidence="8" id="KW-0969">Cilium</keyword>
<comment type="similarity">
    <text evidence="2 6">Belongs to the flagella basal body rod proteins family.</text>
</comment>
<evidence type="ECO:0000313" key="9">
    <source>
        <dbReference type="Proteomes" id="UP000016511"/>
    </source>
</evidence>
<evidence type="ECO:0000256" key="5">
    <source>
        <dbReference type="ARBA" id="ARBA00024934"/>
    </source>
</evidence>
<dbReference type="GO" id="GO:0030694">
    <property type="term" value="C:bacterial-type flagellum basal body, rod"/>
    <property type="evidence" value="ECO:0007669"/>
    <property type="project" value="InterPro"/>
</dbReference>
<evidence type="ECO:0000313" key="8">
    <source>
        <dbReference type="EMBL" id="ERI09203.1"/>
    </source>
</evidence>
<dbReference type="InterPro" id="IPR019776">
    <property type="entry name" value="Flagellar_basal_body_rod_CS"/>
</dbReference>